<gene>
    <name evidence="21" type="primary">LOC108677662</name>
</gene>
<evidence type="ECO:0000256" key="15">
    <source>
        <dbReference type="ARBA" id="ARBA00049360"/>
    </source>
</evidence>
<dbReference type="GO" id="GO:0046872">
    <property type="term" value="F:metal ion binding"/>
    <property type="evidence" value="ECO:0007669"/>
    <property type="project" value="UniProtKB-UniRule"/>
</dbReference>
<keyword evidence="3 17" id="KW-0479">Metal-binding</keyword>
<evidence type="ECO:0000256" key="12">
    <source>
        <dbReference type="ARBA" id="ARBA00023204"/>
    </source>
</evidence>
<evidence type="ECO:0000259" key="19">
    <source>
        <dbReference type="PROSITE" id="PS51193"/>
    </source>
</evidence>
<feature type="region of interest" description="Disordered" evidence="18">
    <location>
        <begin position="953"/>
        <end position="989"/>
    </location>
</feature>
<feature type="binding site" evidence="17">
    <location>
        <position position="171"/>
    </location>
    <ligand>
        <name>[4Fe-4S] cluster</name>
        <dbReference type="ChEBI" id="CHEBI:49883"/>
    </ligand>
</feature>
<dbReference type="InterPro" id="IPR027417">
    <property type="entry name" value="P-loop_NTPase"/>
</dbReference>
<evidence type="ECO:0000256" key="13">
    <source>
        <dbReference type="ARBA" id="ARBA00023235"/>
    </source>
</evidence>
<dbReference type="Proteomes" id="UP000694843">
    <property type="component" value="Unplaced"/>
</dbReference>
<feature type="domain" description="Helicase ATP-binding" evidence="19">
    <location>
        <begin position="7"/>
        <end position="299"/>
    </location>
</feature>
<evidence type="ECO:0000256" key="4">
    <source>
        <dbReference type="ARBA" id="ARBA00022741"/>
    </source>
</evidence>
<evidence type="ECO:0000256" key="7">
    <source>
        <dbReference type="ARBA" id="ARBA00022806"/>
    </source>
</evidence>
<dbReference type="InterPro" id="IPR014013">
    <property type="entry name" value="Helic_SF1/SF2_ATP-bd_DinG/Rad3"/>
</dbReference>
<evidence type="ECO:0000256" key="2">
    <source>
        <dbReference type="ARBA" id="ARBA00022485"/>
    </source>
</evidence>
<dbReference type="GO" id="GO:0006281">
    <property type="term" value="P:DNA repair"/>
    <property type="evidence" value="ECO:0007669"/>
    <property type="project" value="UniProtKB-UniRule"/>
</dbReference>
<protein>
    <recommendedName>
        <fullName evidence="16 17">Regulator of telomere elongation helicase 1 homolog</fullName>
        <ecNumber evidence="17">5.6.2.-</ecNumber>
    </recommendedName>
</protein>
<evidence type="ECO:0000256" key="16">
    <source>
        <dbReference type="ARBA" id="ARBA00073810"/>
    </source>
</evidence>
<dbReference type="CTD" id="51750"/>
<dbReference type="GO" id="GO:0010569">
    <property type="term" value="P:regulation of double-strand break repair via homologous recombination"/>
    <property type="evidence" value="ECO:0007669"/>
    <property type="project" value="UniProtKB-UniRule"/>
</dbReference>
<evidence type="ECO:0000256" key="8">
    <source>
        <dbReference type="ARBA" id="ARBA00022840"/>
    </source>
</evidence>
<dbReference type="InterPro" id="IPR045028">
    <property type="entry name" value="DinG/Rad3-like"/>
</dbReference>
<keyword evidence="9 17" id="KW-0408">Iron</keyword>
<dbReference type="GO" id="GO:0045910">
    <property type="term" value="P:negative regulation of DNA recombination"/>
    <property type="evidence" value="ECO:0007669"/>
    <property type="project" value="TreeGrafter"/>
</dbReference>
<dbReference type="NCBIfam" id="TIGR00604">
    <property type="entry name" value="rad3"/>
    <property type="match status" value="1"/>
</dbReference>
<dbReference type="InterPro" id="IPR057498">
    <property type="entry name" value="Rtel1_ARCH"/>
</dbReference>
<dbReference type="InterPro" id="IPR006555">
    <property type="entry name" value="ATP-dep_Helicase_C"/>
</dbReference>
<dbReference type="InterPro" id="IPR006554">
    <property type="entry name" value="Helicase-like_DEXD_c2"/>
</dbReference>
<dbReference type="GO" id="GO:0003678">
    <property type="term" value="F:DNA helicase activity"/>
    <property type="evidence" value="ECO:0007669"/>
    <property type="project" value="UniProtKB-UniRule"/>
</dbReference>
<evidence type="ECO:0000256" key="1">
    <source>
        <dbReference type="ARBA" id="ARBA00004123"/>
    </source>
</evidence>
<keyword evidence="8 17" id="KW-0067">ATP-binding</keyword>
<evidence type="ECO:0000256" key="14">
    <source>
        <dbReference type="ARBA" id="ARBA00023242"/>
    </source>
</evidence>
<dbReference type="Pfam" id="PF23116">
    <property type="entry name" value="HHD_RTEL1"/>
    <property type="match status" value="1"/>
</dbReference>
<dbReference type="FunFam" id="3.40.50.300:FF:000431">
    <property type="entry name" value="Regulator of telomere elongation helicase 1"/>
    <property type="match status" value="1"/>
</dbReference>
<accession>A0A8B7P5J1</accession>
<dbReference type="GO" id="GO:0003677">
    <property type="term" value="F:DNA binding"/>
    <property type="evidence" value="ECO:0007669"/>
    <property type="project" value="UniProtKB-UniRule"/>
</dbReference>
<dbReference type="GO" id="GO:0090657">
    <property type="term" value="P:telomeric loop disassembly"/>
    <property type="evidence" value="ECO:0007669"/>
    <property type="project" value="TreeGrafter"/>
</dbReference>
<evidence type="ECO:0000256" key="9">
    <source>
        <dbReference type="ARBA" id="ARBA00023004"/>
    </source>
</evidence>
<dbReference type="Pfam" id="PF23109">
    <property type="entry name" value="ARCH_RTEL1"/>
    <property type="match status" value="1"/>
</dbReference>
<dbReference type="SMART" id="SM00491">
    <property type="entry name" value="HELICc2"/>
    <property type="match status" value="1"/>
</dbReference>
<dbReference type="Gene3D" id="1.20.1160.20">
    <property type="match status" value="1"/>
</dbReference>
<dbReference type="InterPro" id="IPR014001">
    <property type="entry name" value="Helicase_ATP-bd"/>
</dbReference>
<dbReference type="OMA" id="NCATIVA"/>
<keyword evidence="20" id="KW-1185">Reference proteome</keyword>
<keyword evidence="14 17" id="KW-0539">Nucleus</keyword>
<name>A0A8B7P5J1_HYAAZ</name>
<feature type="compositionally biased region" description="Polar residues" evidence="18">
    <location>
        <begin position="953"/>
        <end position="975"/>
    </location>
</feature>
<evidence type="ECO:0000256" key="11">
    <source>
        <dbReference type="ARBA" id="ARBA00023125"/>
    </source>
</evidence>
<comment type="subcellular location">
    <subcellularLocation>
        <location evidence="1 17">Nucleus</location>
    </subcellularLocation>
</comment>
<dbReference type="AlphaFoldDB" id="A0A8B7P5J1"/>
<dbReference type="SMART" id="SM00487">
    <property type="entry name" value="DEXDc"/>
    <property type="match status" value="1"/>
</dbReference>
<evidence type="ECO:0000256" key="6">
    <source>
        <dbReference type="ARBA" id="ARBA00022801"/>
    </source>
</evidence>
<dbReference type="KEGG" id="hazt:108677662"/>
<keyword evidence="10 17" id="KW-0411">Iron-sulfur</keyword>
<evidence type="ECO:0000313" key="21">
    <source>
        <dbReference type="RefSeq" id="XP_018021404.1"/>
    </source>
</evidence>
<feature type="binding site" evidence="17">
    <location>
        <position position="206"/>
    </location>
    <ligand>
        <name>[4Fe-4S] cluster</name>
        <dbReference type="ChEBI" id="CHEBI:49883"/>
    </ligand>
</feature>
<feature type="region of interest" description="Disordered" evidence="18">
    <location>
        <begin position="842"/>
        <end position="911"/>
    </location>
</feature>
<dbReference type="InterPro" id="IPR013020">
    <property type="entry name" value="Rad3/Chl1-like"/>
</dbReference>
<dbReference type="InterPro" id="IPR010614">
    <property type="entry name" value="RAD3-like_helicase_DEAD"/>
</dbReference>
<evidence type="ECO:0000256" key="10">
    <source>
        <dbReference type="ARBA" id="ARBA00023014"/>
    </source>
</evidence>
<keyword evidence="13 17" id="KW-0413">Isomerase</keyword>
<dbReference type="PANTHER" id="PTHR11472">
    <property type="entry name" value="DNA REPAIR DEAD HELICASE RAD3/XP-D SUBFAMILY MEMBER"/>
    <property type="match status" value="1"/>
</dbReference>
<dbReference type="EC" id="5.6.2.-" evidence="17"/>
<evidence type="ECO:0000313" key="20">
    <source>
        <dbReference type="Proteomes" id="UP000694843"/>
    </source>
</evidence>
<dbReference type="OrthoDB" id="19182at2759"/>
<dbReference type="GO" id="GO:0070182">
    <property type="term" value="F:DNA polymerase binding"/>
    <property type="evidence" value="ECO:0007669"/>
    <property type="project" value="TreeGrafter"/>
</dbReference>
<dbReference type="PROSITE" id="PS51193">
    <property type="entry name" value="HELICASE_ATP_BIND_2"/>
    <property type="match status" value="1"/>
</dbReference>
<dbReference type="Pfam" id="PF13307">
    <property type="entry name" value="Helicase_C_2"/>
    <property type="match status" value="1"/>
</dbReference>
<dbReference type="GeneID" id="108677662"/>
<evidence type="ECO:0000256" key="5">
    <source>
        <dbReference type="ARBA" id="ARBA00022763"/>
    </source>
</evidence>
<dbReference type="GO" id="GO:0051539">
    <property type="term" value="F:4 iron, 4 sulfur cluster binding"/>
    <property type="evidence" value="ECO:0007669"/>
    <property type="project" value="UniProtKB-UniRule"/>
</dbReference>
<dbReference type="Gene3D" id="3.40.50.300">
    <property type="entry name" value="P-loop containing nucleotide triphosphate hydrolases"/>
    <property type="match status" value="2"/>
</dbReference>
<dbReference type="PANTHER" id="PTHR11472:SF34">
    <property type="entry name" value="REGULATOR OF TELOMERE ELONGATION HELICASE 1"/>
    <property type="match status" value="1"/>
</dbReference>
<reference evidence="21" key="1">
    <citation type="submission" date="2025-08" db="UniProtKB">
        <authorList>
            <consortium name="RefSeq"/>
        </authorList>
    </citation>
    <scope>IDENTIFICATION</scope>
    <source>
        <tissue evidence="21">Whole organism</tissue>
    </source>
</reference>
<feature type="region of interest" description="Disordered" evidence="18">
    <location>
        <begin position="780"/>
        <end position="807"/>
    </location>
</feature>
<feature type="compositionally biased region" description="Polar residues" evidence="18">
    <location>
        <begin position="436"/>
        <end position="460"/>
    </location>
</feature>
<evidence type="ECO:0000256" key="18">
    <source>
        <dbReference type="SAM" id="MobiDB-lite"/>
    </source>
</evidence>
<keyword evidence="4 17" id="KW-0547">Nucleotide-binding</keyword>
<dbReference type="GO" id="GO:0016818">
    <property type="term" value="F:hydrolase activity, acting on acid anhydrides, in phosphorus-containing anhydrides"/>
    <property type="evidence" value="ECO:0007669"/>
    <property type="project" value="InterPro"/>
</dbReference>
<evidence type="ECO:0000256" key="3">
    <source>
        <dbReference type="ARBA" id="ARBA00022723"/>
    </source>
</evidence>
<dbReference type="CDD" id="cd17970">
    <property type="entry name" value="DEAHc_FancJ"/>
    <property type="match status" value="1"/>
</dbReference>
<dbReference type="InterPro" id="IPR030845">
    <property type="entry name" value="RTEL1"/>
</dbReference>
<dbReference type="GO" id="GO:0005524">
    <property type="term" value="F:ATP binding"/>
    <property type="evidence" value="ECO:0007669"/>
    <property type="project" value="UniProtKB-UniRule"/>
</dbReference>
<dbReference type="SUPFAM" id="SSF52540">
    <property type="entry name" value="P-loop containing nucleoside triphosphate hydrolases"/>
    <property type="match status" value="2"/>
</dbReference>
<dbReference type="RefSeq" id="XP_018021404.1">
    <property type="nucleotide sequence ID" value="XM_018165915.2"/>
</dbReference>
<keyword evidence="5 17" id="KW-0227">DNA damage</keyword>
<dbReference type="GO" id="GO:1904430">
    <property type="term" value="P:negative regulation of t-circle formation"/>
    <property type="evidence" value="ECO:0007669"/>
    <property type="project" value="TreeGrafter"/>
</dbReference>
<proteinExistence type="inferred from homology"/>
<evidence type="ECO:0000256" key="17">
    <source>
        <dbReference type="HAMAP-Rule" id="MF_03065"/>
    </source>
</evidence>
<feature type="region of interest" description="Disordered" evidence="18">
    <location>
        <begin position="430"/>
        <end position="460"/>
    </location>
</feature>
<dbReference type="GO" id="GO:0005634">
    <property type="term" value="C:nucleus"/>
    <property type="evidence" value="ECO:0007669"/>
    <property type="project" value="UniProtKB-SubCell"/>
</dbReference>
<keyword evidence="2 17" id="KW-0004">4Fe-4S</keyword>
<dbReference type="SMART" id="SM00488">
    <property type="entry name" value="DEXDc2"/>
    <property type="match status" value="1"/>
</dbReference>
<dbReference type="Pfam" id="PF06733">
    <property type="entry name" value="DEAD_2"/>
    <property type="match status" value="1"/>
</dbReference>
<dbReference type="HAMAP" id="MF_03065">
    <property type="entry name" value="RTEL1"/>
    <property type="match status" value="1"/>
</dbReference>
<comment type="similarity">
    <text evidence="17">Belongs to the helicase family. RAD3/XPD subfamily.</text>
</comment>
<comment type="function">
    <text evidence="17">A probable ATP-dependent DNA helicase implicated in DNA repair and the maintenance of genomic stability. Acts as an anti-recombinase to counteract toxic recombination and limit crossover during meiosis. Regulates meiotic recombination and crossover homeostasis by physically dissociating strand invasion events and thereby promotes noncrossover repair by meiotic synthesis dependent strand annealing (SDSA) as well as disassembly of D loop recombination intermediates.</text>
</comment>
<sequence>MPQLIINGIPIQFPFEPYEVQRNYMTKVIECLQMNSNGALESPTGTGKTLCLLCASLGWLEHHKAQMQASMNAMSMDTVSSFDSASSNNIGSLPGSSFGLFRGLPKIIYASRTHSQLSQAISELKRTAYKYVKVAVLGSRDQLCIHPEVSKEQNNSTKLHMCQVRVKSKTCYFHNQVEGKKDDPALRSEVMDIEDLVLYGKRRTCCPYYLTRELRHDADIIFMPYNYLLDPRTRMAHGLELHGYVVILDEAHNVEKMCEEAASLQLRSTDIALCIDEVTQVMQRLQESGGDQEAFAANDPGADVPQDFTMDELYLLKAVFLKFEEVVDATPLSKEGASHPGSFMFDLLQQAEITPHKKAIICDLLDKLVTYLTSNSSSPFQRKGAGLQKFSELIKIVFSKDNFSLAHMEAIKTSYRVHVAVEEVKKRQAGGWGSKANGSNFSRDGSNHDSNSGAGQSNTLTSKQGRVLSYWCFNPGFGMKEMVEQGIRCVIITSGTLSPLQSFTQELQVGFPVQLENSHIIKGHQVFVGVVNRGPDGCTLNSSYQNRSRPEYLNSMGNLILNFSRVIPGGLLVFFPSYPILKNCHEHWQINGVWDKITNIKPAFIEPQNKDGFLSTITEFYEKVNDPALRGAIFMAVCRGKVSEGLDFADGNGRAVIVTGLPYPPYKDPRVVLKQQYLNNVLAKNKRGQSGQAWYKLEASRAVNQAIGRVIRHKDDYGAILLADCRFGMGNFSHQLSKWVQPHLKIYPDFAPTMRDLTRFFRTASQLCPKPQQKLTYNGKQLPGARKNQSSTGEYLPMPMAPVGSSALSQAPSRIILRQTTEFMSGNNKSTEFMSVNNKTTEFSKVEPVPPRAFGGHRSLFPQVQNSRAEPKSIFDALTSDAGSPSDNKTDDSDANDSIANDSARKRSRNFPGSFDVLDFNSLGCETSESSSSSSRYENLSSVTKKRKIKVTANINKSQDDQNCPPTNAAQNDAQTRPPGPKNGEEKHEKLKKIAAYVREVKACLPHDSYREFSAAVKLYQTTKRYQDLKLIFLRLFAHPDHHLLLRRFAPFLDSEFRADFLASCDQLTNG</sequence>
<keyword evidence="6 17" id="KW-0378">Hydrolase</keyword>
<keyword evidence="12 17" id="KW-0234">DNA repair</keyword>
<dbReference type="CDD" id="cd18788">
    <property type="entry name" value="SF2_C_XPD"/>
    <property type="match status" value="1"/>
</dbReference>
<dbReference type="GO" id="GO:0006260">
    <property type="term" value="P:DNA replication"/>
    <property type="evidence" value="ECO:0007669"/>
    <property type="project" value="InterPro"/>
</dbReference>
<feature type="binding site" evidence="17">
    <location>
        <position position="162"/>
    </location>
    <ligand>
        <name>[4Fe-4S] cluster</name>
        <dbReference type="ChEBI" id="CHEBI:49883"/>
    </ligand>
</feature>
<keyword evidence="7 17" id="KW-0347">Helicase</keyword>
<dbReference type="GO" id="GO:0006310">
    <property type="term" value="P:DNA recombination"/>
    <property type="evidence" value="ECO:0007669"/>
    <property type="project" value="InterPro"/>
</dbReference>
<feature type="binding site" evidence="17">
    <location>
        <position position="144"/>
    </location>
    <ligand>
        <name>[4Fe-4S] cluster</name>
        <dbReference type="ChEBI" id="CHEBI:49883"/>
    </ligand>
</feature>
<comment type="catalytic activity">
    <reaction evidence="15 17">
        <text>ATP + H2O = ADP + phosphate + H(+)</text>
        <dbReference type="Rhea" id="RHEA:13065"/>
        <dbReference type="ChEBI" id="CHEBI:15377"/>
        <dbReference type="ChEBI" id="CHEBI:15378"/>
        <dbReference type="ChEBI" id="CHEBI:30616"/>
        <dbReference type="ChEBI" id="CHEBI:43474"/>
        <dbReference type="ChEBI" id="CHEBI:456216"/>
    </reaction>
</comment>
<organism evidence="20 21">
    <name type="scientific">Hyalella azteca</name>
    <name type="common">Amphipod</name>
    <dbReference type="NCBI Taxonomy" id="294128"/>
    <lineage>
        <taxon>Eukaryota</taxon>
        <taxon>Metazoa</taxon>
        <taxon>Ecdysozoa</taxon>
        <taxon>Arthropoda</taxon>
        <taxon>Crustacea</taxon>
        <taxon>Multicrustacea</taxon>
        <taxon>Malacostraca</taxon>
        <taxon>Eumalacostraca</taxon>
        <taxon>Peracarida</taxon>
        <taxon>Amphipoda</taxon>
        <taxon>Senticaudata</taxon>
        <taxon>Talitrida</taxon>
        <taxon>Talitroidea</taxon>
        <taxon>Hyalellidae</taxon>
        <taxon>Hyalella</taxon>
    </lineage>
</organism>
<keyword evidence="11 17" id="KW-0238">DNA-binding</keyword>